<gene>
    <name evidence="2" type="ORF">HXX76_009826</name>
</gene>
<evidence type="ECO:0008006" key="4">
    <source>
        <dbReference type="Google" id="ProtNLM"/>
    </source>
</evidence>
<feature type="region of interest" description="Disordered" evidence="1">
    <location>
        <begin position="779"/>
        <end position="808"/>
    </location>
</feature>
<proteinExistence type="predicted"/>
<evidence type="ECO:0000256" key="1">
    <source>
        <dbReference type="SAM" id="MobiDB-lite"/>
    </source>
</evidence>
<evidence type="ECO:0000313" key="2">
    <source>
        <dbReference type="EMBL" id="KAG2430852.1"/>
    </source>
</evidence>
<comment type="caution">
    <text evidence="2">The sequence shown here is derived from an EMBL/GenBank/DDBJ whole genome shotgun (WGS) entry which is preliminary data.</text>
</comment>
<accession>A0A835SPB6</accession>
<reference evidence="2" key="1">
    <citation type="journal article" date="2020" name="bioRxiv">
        <title>Comparative genomics of Chlamydomonas.</title>
        <authorList>
            <person name="Craig R.J."/>
            <person name="Hasan A.R."/>
            <person name="Ness R.W."/>
            <person name="Keightley P.D."/>
        </authorList>
    </citation>
    <scope>NUCLEOTIDE SEQUENCE</scope>
    <source>
        <strain evidence="2">SAG 7.73</strain>
    </source>
</reference>
<keyword evidence="3" id="KW-1185">Reference proteome</keyword>
<feature type="compositionally biased region" description="Low complexity" evidence="1">
    <location>
        <begin position="45"/>
        <end position="61"/>
    </location>
</feature>
<feature type="compositionally biased region" description="Gly residues" evidence="1">
    <location>
        <begin position="300"/>
        <end position="320"/>
    </location>
</feature>
<feature type="compositionally biased region" description="Low complexity" evidence="1">
    <location>
        <begin position="321"/>
        <end position="337"/>
    </location>
</feature>
<dbReference type="PANTHER" id="PTHR40903">
    <property type="entry name" value="GLYCINE-RICH CELL WALL STRUCTURAL PROTEIN 1-LIKE"/>
    <property type="match status" value="1"/>
</dbReference>
<dbReference type="PANTHER" id="PTHR40903:SF1">
    <property type="entry name" value="HYPHALLY REGULATED CELL WALL PROTEIN 3"/>
    <property type="match status" value="1"/>
</dbReference>
<dbReference type="Proteomes" id="UP000650467">
    <property type="component" value="Unassembled WGS sequence"/>
</dbReference>
<organism evidence="2 3">
    <name type="scientific">Chlamydomonas incerta</name>
    <dbReference type="NCBI Taxonomy" id="51695"/>
    <lineage>
        <taxon>Eukaryota</taxon>
        <taxon>Viridiplantae</taxon>
        <taxon>Chlorophyta</taxon>
        <taxon>core chlorophytes</taxon>
        <taxon>Chlorophyceae</taxon>
        <taxon>CS clade</taxon>
        <taxon>Chlamydomonadales</taxon>
        <taxon>Chlamydomonadaceae</taxon>
        <taxon>Chlamydomonas</taxon>
    </lineage>
</organism>
<evidence type="ECO:0000313" key="3">
    <source>
        <dbReference type="Proteomes" id="UP000650467"/>
    </source>
</evidence>
<dbReference type="EMBL" id="JAEHOC010000026">
    <property type="protein sequence ID" value="KAG2430852.1"/>
    <property type="molecule type" value="Genomic_DNA"/>
</dbReference>
<feature type="region of interest" description="Disordered" evidence="1">
    <location>
        <begin position="300"/>
        <end position="352"/>
    </location>
</feature>
<feature type="region of interest" description="Disordered" evidence="1">
    <location>
        <begin position="35"/>
        <end position="73"/>
    </location>
</feature>
<dbReference type="AlphaFoldDB" id="A0A835SPB6"/>
<sequence>MGESSVDRDDLLNDAFTALARQLAAAGAAVQALAAELQPGQPRNDGSSHSRGGAGGASSRSSRGDGRSHRRAGEALQGPMACAVVGSTLLLGCVRLLTAGQSLLGRGGRAAPAGAAAAGAGAGAALKAAGGTKEAAAAGSAADLELYRYYAPELLASLAHSGVTEHLGRLLLSLLPLLPLLPPLDAQTSRAVGVGTGIAMVFDTPVTISQPASDFLTATVRLRELANELRVGSRRSIGPLLAAEGPFTERLRALLAGPGLSCCGLVLGLVTLCGADGGSGYGTPEELLACLTVAVSGGGGGEGGAGAPGTGPPGASGAGAGPSTSAGSGARRAAGASVTPAAADGPQPSPVVLHEPALRSLADAAARPLLESLQRAVNRATPVAAAPAAAGAEPATGTETEHTGAAAAYAAVAQARGAAGAAAGAVASPVEPAAARGVPIPPAAAQDILLRVAEVAIGCMEAAAAAAAPVAWATGGPGQLSVAAAAQRQQPQPLRGRLSPKEAAALAANAILYAAPVLHLHARLGCFADSAGRPMPRTAAAAEAAAGRWWRLLARMLRQERWEQGSAGEDTVVDAVRRGLGLHVVQLGPGAMRQQQQPLPRLPIRPGLPTALAAGLLPRLIEPVLRRQASSTDRRFDRVLMAVTGYLNSNEAMAVLAAAPAREVASLLLTLRKRLLRLSTSYARRSALDARVLVMCHALLQSLCRLLPTAGPVCVSAPQRSGSGMGTNASASGVAAASSNSSLRSPPMTAVAALVVREVLPAVADVTWQMLTSGLEALRSAPGSPGAPGPQDPAAGGEEWRSPADSAAAATTATAREHFAKLMGEYLIDPYPCLLGWLALLTEQCSGGVSSGADDGAAGCWGDTELRTVILQDLRAGELVRSALLAFAAAAPLLAAAPEQAANVARYIVVACICYAALSPCEWRAMVDGVGMGEGAGAGSPAAICGVDWEAEPWCDHMALALGAAAYDPTAEGASDNADDGDAGNGEEGSLMAQLLAVSRKLSRIAATATAAATVTGSGSCGGGSTPAVVEAAEDAAAVDAAWWQLVARLRRAVQKRRAGWAGVFADGRLVMQPLSGARARLQLPRQCSNSACIAMEGDCEAEVQLKACGGACGGAVAYCCRTCQLTDWGTGHKCGSRAAGAAQGGQRQA</sequence>
<protein>
    <recommendedName>
        <fullName evidence="4">MYND-type domain-containing protein</fullName>
    </recommendedName>
</protein>
<name>A0A835SPB6_CHLIN</name>
<feature type="compositionally biased region" description="Basic and acidic residues" evidence="1">
    <location>
        <begin position="62"/>
        <end position="73"/>
    </location>
</feature>